<dbReference type="PANTHER" id="PTHR24329">
    <property type="entry name" value="HOMEOBOX PROTEIN ARISTALESS"/>
    <property type="match status" value="1"/>
</dbReference>
<feature type="compositionally biased region" description="Polar residues" evidence="8">
    <location>
        <begin position="31"/>
        <end position="42"/>
    </location>
</feature>
<feature type="compositionally biased region" description="Low complexity" evidence="8">
    <location>
        <begin position="7"/>
        <end position="30"/>
    </location>
</feature>
<evidence type="ECO:0000256" key="2">
    <source>
        <dbReference type="ARBA" id="ARBA00005733"/>
    </source>
</evidence>
<dbReference type="GO" id="GO:0000981">
    <property type="term" value="F:DNA-binding transcription factor activity, RNA polymerase II-specific"/>
    <property type="evidence" value="ECO:0007669"/>
    <property type="project" value="InterPro"/>
</dbReference>
<dbReference type="InterPro" id="IPR050649">
    <property type="entry name" value="Paired_Homeobox_TFs"/>
</dbReference>
<evidence type="ECO:0000256" key="6">
    <source>
        <dbReference type="PROSITE-ProRule" id="PRU00108"/>
    </source>
</evidence>
<comment type="subcellular location">
    <subcellularLocation>
        <location evidence="1 6 7">Nucleus</location>
    </subcellularLocation>
</comment>
<dbReference type="PROSITE" id="PS50071">
    <property type="entry name" value="HOMEOBOX_2"/>
    <property type="match status" value="1"/>
</dbReference>
<evidence type="ECO:0000256" key="7">
    <source>
        <dbReference type="RuleBase" id="RU000682"/>
    </source>
</evidence>
<dbReference type="SUPFAM" id="SSF46689">
    <property type="entry name" value="Homeodomain-like"/>
    <property type="match status" value="1"/>
</dbReference>
<feature type="compositionally biased region" description="Polar residues" evidence="8">
    <location>
        <begin position="195"/>
        <end position="208"/>
    </location>
</feature>
<evidence type="ECO:0000313" key="10">
    <source>
        <dbReference type="EMBL" id="CAF1286274.1"/>
    </source>
</evidence>
<dbReference type="SMART" id="SM00389">
    <property type="entry name" value="HOX"/>
    <property type="match status" value="1"/>
</dbReference>
<feature type="DNA-binding region" description="Homeobox" evidence="6">
    <location>
        <begin position="236"/>
        <end position="295"/>
    </location>
</feature>
<feature type="compositionally biased region" description="Low complexity" evidence="8">
    <location>
        <begin position="209"/>
        <end position="227"/>
    </location>
</feature>
<dbReference type="EMBL" id="CAJNOV010019141">
    <property type="protein sequence ID" value="CAF1628312.1"/>
    <property type="molecule type" value="Genomic_DNA"/>
</dbReference>
<proteinExistence type="inferred from homology"/>
<sequence length="398" mass="43736">MSSLTDNNTTNRILSSSSTTSNTTYSQPSSFNNRTSNVTNDCDGSGSTSSSATTTLGLTAMGLAAASLAAVTTNNTINSDNTESDLKRNMSTSFKLPSNTSDDHYTSFCTLNRTLCQATTSSSSSSSSAATNGTSPFSIISQSSNNNLQFMSHPTGHSDSGAFKKIKHESLLLNTHPYHVQSYNPHYSHIPPPSLNLQSAPHNHANNVSPTHSTNSSQSSHHSLSNPGGQCPTPARRRHRTTFTQEQLAELESAFGKSHYPDIYCREELARITKLNEARIQVWFQNRRAKYRKQEKQLQKALSPVLSPCNAMMRNFYQASTGRPYQYATTGVSTVNTNHVVSNQMRYPPTAVGYSQFSPLTSASIRQDNTLPFQDTDWYNKSLSSFRVDHTSMLHYPA</sequence>
<dbReference type="EMBL" id="CAJNOW010000632">
    <property type="protein sequence ID" value="CAF1286274.1"/>
    <property type="molecule type" value="Genomic_DNA"/>
</dbReference>
<evidence type="ECO:0000256" key="5">
    <source>
        <dbReference type="ARBA" id="ARBA00023242"/>
    </source>
</evidence>
<dbReference type="InterPro" id="IPR001356">
    <property type="entry name" value="HD"/>
</dbReference>
<dbReference type="FunFam" id="1.10.10.60:FF:000138">
    <property type="entry name" value="Homeobox protein prophet of Pit-1"/>
    <property type="match status" value="1"/>
</dbReference>
<keyword evidence="4 6" id="KW-0371">Homeobox</keyword>
<evidence type="ECO:0000259" key="9">
    <source>
        <dbReference type="PROSITE" id="PS50071"/>
    </source>
</evidence>
<dbReference type="GO" id="GO:0005634">
    <property type="term" value="C:nucleus"/>
    <property type="evidence" value="ECO:0007669"/>
    <property type="project" value="UniProtKB-SubCell"/>
</dbReference>
<evidence type="ECO:0000256" key="4">
    <source>
        <dbReference type="ARBA" id="ARBA00023155"/>
    </source>
</evidence>
<dbReference type="Proteomes" id="UP000663855">
    <property type="component" value="Unassembled WGS sequence"/>
</dbReference>
<evidence type="ECO:0000256" key="3">
    <source>
        <dbReference type="ARBA" id="ARBA00023125"/>
    </source>
</evidence>
<name>A0A816CQM7_9BILA</name>
<reference evidence="11" key="1">
    <citation type="submission" date="2021-02" db="EMBL/GenBank/DDBJ databases">
        <authorList>
            <person name="Nowell W R."/>
        </authorList>
    </citation>
    <scope>NUCLEOTIDE SEQUENCE</scope>
</reference>
<evidence type="ECO:0000256" key="8">
    <source>
        <dbReference type="SAM" id="MobiDB-lite"/>
    </source>
</evidence>
<dbReference type="PROSITE" id="PS00027">
    <property type="entry name" value="HOMEOBOX_1"/>
    <property type="match status" value="1"/>
</dbReference>
<dbReference type="OrthoDB" id="6159439at2759"/>
<feature type="domain" description="Homeobox" evidence="9">
    <location>
        <begin position="234"/>
        <end position="294"/>
    </location>
</feature>
<evidence type="ECO:0000256" key="1">
    <source>
        <dbReference type="ARBA" id="ARBA00004123"/>
    </source>
</evidence>
<dbReference type="AlphaFoldDB" id="A0A816CQM7"/>
<feature type="region of interest" description="Disordered" evidence="8">
    <location>
        <begin position="1"/>
        <end position="47"/>
    </location>
</feature>
<dbReference type="Gene3D" id="1.10.10.60">
    <property type="entry name" value="Homeodomain-like"/>
    <property type="match status" value="1"/>
</dbReference>
<evidence type="ECO:0000313" key="12">
    <source>
        <dbReference type="Proteomes" id="UP000663855"/>
    </source>
</evidence>
<accession>A0A816CQM7</accession>
<dbReference type="PANTHER" id="PTHR24329:SF520">
    <property type="entry name" value="ALX HOMEOBOX PROTEIN 1-LIKE PROTEIN"/>
    <property type="match status" value="1"/>
</dbReference>
<dbReference type="InterPro" id="IPR009057">
    <property type="entry name" value="Homeodomain-like_sf"/>
</dbReference>
<dbReference type="Proteomes" id="UP000663834">
    <property type="component" value="Unassembled WGS sequence"/>
</dbReference>
<keyword evidence="5 6" id="KW-0539">Nucleus</keyword>
<dbReference type="GO" id="GO:0007399">
    <property type="term" value="P:nervous system development"/>
    <property type="evidence" value="ECO:0007669"/>
    <property type="project" value="UniProtKB-ARBA"/>
</dbReference>
<dbReference type="InterPro" id="IPR017970">
    <property type="entry name" value="Homeobox_CS"/>
</dbReference>
<dbReference type="CDD" id="cd00086">
    <property type="entry name" value="homeodomain"/>
    <property type="match status" value="1"/>
</dbReference>
<organism evidence="11 12">
    <name type="scientific">Rotaria magnacalcarata</name>
    <dbReference type="NCBI Taxonomy" id="392030"/>
    <lineage>
        <taxon>Eukaryota</taxon>
        <taxon>Metazoa</taxon>
        <taxon>Spiralia</taxon>
        <taxon>Gnathifera</taxon>
        <taxon>Rotifera</taxon>
        <taxon>Eurotatoria</taxon>
        <taxon>Bdelloidea</taxon>
        <taxon>Philodinida</taxon>
        <taxon>Philodinidae</taxon>
        <taxon>Rotaria</taxon>
    </lineage>
</organism>
<gene>
    <name evidence="11" type="ORF">CJN711_LOCUS39031</name>
    <name evidence="10" type="ORF">KQP761_LOCUS4042</name>
</gene>
<protein>
    <recommendedName>
        <fullName evidence="9">Homeobox domain-containing protein</fullName>
    </recommendedName>
</protein>
<dbReference type="GO" id="GO:0000977">
    <property type="term" value="F:RNA polymerase II transcription regulatory region sequence-specific DNA binding"/>
    <property type="evidence" value="ECO:0007669"/>
    <property type="project" value="TreeGrafter"/>
</dbReference>
<dbReference type="Pfam" id="PF00046">
    <property type="entry name" value="Homeodomain"/>
    <property type="match status" value="1"/>
</dbReference>
<evidence type="ECO:0000313" key="11">
    <source>
        <dbReference type="EMBL" id="CAF1628312.1"/>
    </source>
</evidence>
<feature type="region of interest" description="Disordered" evidence="8">
    <location>
        <begin position="183"/>
        <end position="242"/>
    </location>
</feature>
<keyword evidence="3 6" id="KW-0238">DNA-binding</keyword>
<comment type="caution">
    <text evidence="11">The sequence shown here is derived from an EMBL/GenBank/DDBJ whole genome shotgun (WGS) entry which is preliminary data.</text>
</comment>
<comment type="similarity">
    <text evidence="2">Belongs to the paired homeobox family.</text>
</comment>